<evidence type="ECO:0000259" key="1">
    <source>
        <dbReference type="SMART" id="SM01264"/>
    </source>
</evidence>
<dbReference type="PANTHER" id="PTHR43016:SF13">
    <property type="entry name" value="PRESEQUENCE PROTEASE, MITOCHONDRIAL"/>
    <property type="match status" value="1"/>
</dbReference>
<comment type="caution">
    <text evidence="2">The sequence shown here is derived from an EMBL/GenBank/DDBJ whole genome shotgun (WGS) entry which is preliminary data.</text>
</comment>
<proteinExistence type="predicted"/>
<dbReference type="InterPro" id="IPR013578">
    <property type="entry name" value="Peptidase_M16C_assoc"/>
</dbReference>
<dbReference type="EMBL" id="JACRSY010000010">
    <property type="protein sequence ID" value="MBC8579378.1"/>
    <property type="molecule type" value="Genomic_DNA"/>
</dbReference>
<dbReference type="Gene3D" id="3.30.830.10">
    <property type="entry name" value="Metalloenzyme, LuxS/M16 peptidase-like"/>
    <property type="match status" value="4"/>
</dbReference>
<feature type="domain" description="Peptidase M16C associated" evidence="1">
    <location>
        <begin position="466"/>
        <end position="716"/>
    </location>
</feature>
<name>A0A926EJT7_9FIRM</name>
<dbReference type="PANTHER" id="PTHR43016">
    <property type="entry name" value="PRESEQUENCE PROTEASE"/>
    <property type="match status" value="1"/>
</dbReference>
<reference evidence="2" key="1">
    <citation type="submission" date="2020-08" db="EMBL/GenBank/DDBJ databases">
        <title>Genome public.</title>
        <authorList>
            <person name="Liu C."/>
            <person name="Sun Q."/>
        </authorList>
    </citation>
    <scope>NUCLEOTIDE SEQUENCE</scope>
    <source>
        <strain evidence="2">NSJ-12</strain>
    </source>
</reference>
<accession>A0A926EJT7</accession>
<organism evidence="2 3">
    <name type="scientific">Zhenhengia yiwuensis</name>
    <dbReference type="NCBI Taxonomy" id="2763666"/>
    <lineage>
        <taxon>Bacteria</taxon>
        <taxon>Bacillati</taxon>
        <taxon>Bacillota</taxon>
        <taxon>Clostridia</taxon>
        <taxon>Lachnospirales</taxon>
        <taxon>Lachnospiraceae</taxon>
        <taxon>Zhenhengia</taxon>
    </lineage>
</organism>
<dbReference type="GO" id="GO:0016485">
    <property type="term" value="P:protein processing"/>
    <property type="evidence" value="ECO:0007669"/>
    <property type="project" value="TreeGrafter"/>
</dbReference>
<dbReference type="InterPro" id="IPR055130">
    <property type="entry name" value="PreP_C"/>
</dbReference>
<dbReference type="GO" id="GO:0004222">
    <property type="term" value="F:metalloendopeptidase activity"/>
    <property type="evidence" value="ECO:0007669"/>
    <property type="project" value="TreeGrafter"/>
</dbReference>
<sequence>MNLECNQIYYGFKLIEEKNIEEIEGKGRIFEHLQSGARLIQLETPDTNKVFTMSFKTLSKDHSGVAHIIEHAVCCASQKYPLKDTFIEMDKGSLNTSLNACTYKDMTMYYCASQNEKDLLNLMEVYMDLVFHPLIKERESIFKQEGWHYVLEDVSEAITYNGIVYNEMKGDYAEPSTRLEAAIHEALFPDTCYRYDSGGKPEAITHLTREAFLAFYDQHYKPANCTLFLYGDGDLMKQLALLDEKCLKDFSTSKVSMSIPLQETFKKPKKVNTYYPITEEECIEDKTICCLSFVTKEIEDVETRIAFEILEHMLLKSSASPLTKELISEKGLGQTLEEAGYDTGKRQPTFSIVLNGSKSEHAEMFKKTVFEVLHRLVTEGIEKDLIDAALSVVSFGLQEGDTPWEAKGVIYSEEVQMSVLYDQHPFRHLTYKKHLQHIQEQKDKGYFESLIKQYFLDNPHYAFIILEPSYTLEGEEEERLTKQLEAYRETLSEEDLEALIEMNAKLDAEQDEPNTKEALALLPHLSARDLKREVSQVVIKEVQLEDAILYFNPEYTGPISYLHFLFDTSHVKQEQLPYLGLLANLLTYVSTKHYTYNTLENEINKQTGGLNCSVNAYAHYEDTCSYKPYFKISCKVLNEKLPVLPDLLKEITLNSIFSEKDKIKEIIGMMKYEIERSFTSSPEYRATRRLYTYFSDAALYEDHVSGMVYYVFLKEQYENFDSCCEKLMDTLTQLYHSIMQRKALKISVTAEEHEYEMLKGKLEDFVKALPSIESKKATYTFERTIRNEAYVTSSSVQAIVSGFNFKQLEYTFHGALHIASHILDSTYLWDKVRLQGGAYGASMMLSRDGNMVLSSYCDPGLGETLEIFKGIGHYLETLVLEEDELEKYKIGTIGGLDMPLTMEQKSERALIYSLCQVEYEKLQRERDQVLEATLEDIRALGKMFEAVMAKQALCVIGNKAKIMEEAGLFKEIRSI</sequence>
<dbReference type="RefSeq" id="WP_249332461.1">
    <property type="nucleotide sequence ID" value="NZ_JACRSY010000010.1"/>
</dbReference>
<dbReference type="InterPro" id="IPR007863">
    <property type="entry name" value="Peptidase_M16_C"/>
</dbReference>
<dbReference type="AlphaFoldDB" id="A0A926EJT7"/>
<dbReference type="SUPFAM" id="SSF63411">
    <property type="entry name" value="LuxS/MPP-like metallohydrolase"/>
    <property type="match status" value="4"/>
</dbReference>
<evidence type="ECO:0000313" key="2">
    <source>
        <dbReference type="EMBL" id="MBC8579378.1"/>
    </source>
</evidence>
<dbReference type="InterPro" id="IPR011249">
    <property type="entry name" value="Metalloenz_LuxS/M16"/>
</dbReference>
<dbReference type="Proteomes" id="UP000655830">
    <property type="component" value="Unassembled WGS sequence"/>
</dbReference>
<dbReference type="GO" id="GO:0046872">
    <property type="term" value="F:metal ion binding"/>
    <property type="evidence" value="ECO:0007669"/>
    <property type="project" value="InterPro"/>
</dbReference>
<dbReference type="InterPro" id="IPR011765">
    <property type="entry name" value="Pept_M16_N"/>
</dbReference>
<dbReference type="SMART" id="SM01264">
    <property type="entry name" value="M16C_associated"/>
    <property type="match status" value="1"/>
</dbReference>
<dbReference type="Pfam" id="PF00675">
    <property type="entry name" value="Peptidase_M16"/>
    <property type="match status" value="1"/>
</dbReference>
<dbReference type="Pfam" id="PF05193">
    <property type="entry name" value="Peptidase_M16_C"/>
    <property type="match status" value="1"/>
</dbReference>
<gene>
    <name evidence="2" type="ORF">H8718_07540</name>
</gene>
<dbReference type="Pfam" id="PF08367">
    <property type="entry name" value="M16C_assoc"/>
    <property type="match status" value="1"/>
</dbReference>
<dbReference type="Pfam" id="PF22516">
    <property type="entry name" value="PreP_C"/>
    <property type="match status" value="1"/>
</dbReference>
<protein>
    <submittedName>
        <fullName evidence="2">Insulinase family protein</fullName>
    </submittedName>
</protein>
<keyword evidence="3" id="KW-1185">Reference proteome</keyword>
<evidence type="ECO:0000313" key="3">
    <source>
        <dbReference type="Proteomes" id="UP000655830"/>
    </source>
</evidence>